<feature type="transmembrane region" description="Helical" evidence="5">
    <location>
        <begin position="115"/>
        <end position="137"/>
    </location>
</feature>
<feature type="transmembrane region" description="Helical" evidence="5">
    <location>
        <begin position="290"/>
        <end position="310"/>
    </location>
</feature>
<feature type="transmembrane region" description="Helical" evidence="5">
    <location>
        <begin position="254"/>
        <end position="278"/>
    </location>
</feature>
<dbReference type="RefSeq" id="WP_233723083.1">
    <property type="nucleotide sequence ID" value="NZ_JAJVCN010000001.1"/>
</dbReference>
<evidence type="ECO:0000313" key="7">
    <source>
        <dbReference type="EMBL" id="MCE7002045.1"/>
    </source>
</evidence>
<dbReference type="CDD" id="cd17365">
    <property type="entry name" value="MFS_PcaK_like"/>
    <property type="match status" value="1"/>
</dbReference>
<comment type="caution">
    <text evidence="7">The sequence shown here is derived from an EMBL/GenBank/DDBJ whole genome shotgun (WGS) entry which is preliminary data.</text>
</comment>
<feature type="transmembrane region" description="Helical" evidence="5">
    <location>
        <begin position="346"/>
        <end position="370"/>
    </location>
</feature>
<name>A0ABS8Z2G9_9PSEU</name>
<dbReference type="Gene3D" id="1.20.1250.20">
    <property type="entry name" value="MFS general substrate transporter like domains"/>
    <property type="match status" value="1"/>
</dbReference>
<feature type="transmembrane region" description="Helical" evidence="5">
    <location>
        <begin position="410"/>
        <end position="432"/>
    </location>
</feature>
<dbReference type="Proteomes" id="UP001521150">
    <property type="component" value="Unassembled WGS sequence"/>
</dbReference>
<dbReference type="Pfam" id="PF07690">
    <property type="entry name" value="MFS_1"/>
    <property type="match status" value="1"/>
</dbReference>
<feature type="transmembrane region" description="Helical" evidence="5">
    <location>
        <begin position="179"/>
        <end position="199"/>
    </location>
</feature>
<feature type="transmembrane region" description="Helical" evidence="5">
    <location>
        <begin position="382"/>
        <end position="404"/>
    </location>
</feature>
<evidence type="ECO:0000256" key="4">
    <source>
        <dbReference type="ARBA" id="ARBA00023136"/>
    </source>
</evidence>
<keyword evidence="3 5" id="KW-1133">Transmembrane helix</keyword>
<dbReference type="PANTHER" id="PTHR23508:SF10">
    <property type="entry name" value="CARBOXYLIC ACID TRANSPORTER PROTEIN HOMOLOG"/>
    <property type="match status" value="1"/>
</dbReference>
<dbReference type="PROSITE" id="PS50850">
    <property type="entry name" value="MFS"/>
    <property type="match status" value="1"/>
</dbReference>
<feature type="domain" description="Major facilitator superfamily (MFS) profile" evidence="6">
    <location>
        <begin position="25"/>
        <end position="435"/>
    </location>
</feature>
<organism evidence="7 8">
    <name type="scientific">Kibdelosporangium philippinense</name>
    <dbReference type="NCBI Taxonomy" id="211113"/>
    <lineage>
        <taxon>Bacteria</taxon>
        <taxon>Bacillati</taxon>
        <taxon>Actinomycetota</taxon>
        <taxon>Actinomycetes</taxon>
        <taxon>Pseudonocardiales</taxon>
        <taxon>Pseudonocardiaceae</taxon>
        <taxon>Kibdelosporangium</taxon>
    </lineage>
</organism>
<proteinExistence type="predicted"/>
<evidence type="ECO:0000313" key="8">
    <source>
        <dbReference type="Proteomes" id="UP001521150"/>
    </source>
</evidence>
<dbReference type="InterPro" id="IPR011701">
    <property type="entry name" value="MFS"/>
</dbReference>
<accession>A0ABS8Z2G9</accession>
<keyword evidence="4 5" id="KW-0472">Membrane</keyword>
<dbReference type="EMBL" id="JAJVCN010000001">
    <property type="protein sequence ID" value="MCE7002045.1"/>
    <property type="molecule type" value="Genomic_DNA"/>
</dbReference>
<sequence>MSADERPDLDSIINRARTSRFQTLVIALCVAVVVLDGFDTLAISFAAPGIAAAWHISPSSFGFVFGIGLFGGLVGAICTGVVADRIGRKPTLVITTLLFGVVSFATPLADSMTSLSLIRFVTGLGVGGALPGAIAIATEYAPKRARAGVAAVTFCGLPLGAALGSVLAAYLIPRYGWESIFIVGGVLPLLLVPFIVVLVPESIGFLSLRGDVGAIAKLLARMGVDEEERANVEIRPEIGPRCPSVWSLFTEGRALGTALLSAAVFLTLLMASLLVNWIPTLAIRAGIGTSAAILAAASLNIGGILGSLVISKLSGRWAPGVVVSLSYALGAVTIACVGQVGTSGSWLLGSAFVAGFLAIGAQMCTISLVATYYDTRLRATGVGWAIGCGRVGGILGPVIGGWLIGASVSMGAIFVIAGLVCVACAVTVFAIGRLVPYAPADR</sequence>
<dbReference type="SUPFAM" id="SSF103473">
    <property type="entry name" value="MFS general substrate transporter"/>
    <property type="match status" value="1"/>
</dbReference>
<gene>
    <name evidence="7" type="ORF">LWC34_04270</name>
</gene>
<comment type="subcellular location">
    <subcellularLocation>
        <location evidence="1">Cell membrane</location>
        <topology evidence="1">Multi-pass membrane protein</topology>
    </subcellularLocation>
</comment>
<evidence type="ECO:0000256" key="2">
    <source>
        <dbReference type="ARBA" id="ARBA00022692"/>
    </source>
</evidence>
<keyword evidence="8" id="KW-1185">Reference proteome</keyword>
<reference evidence="7 8" key="1">
    <citation type="submission" date="2021-12" db="EMBL/GenBank/DDBJ databases">
        <title>Genome sequence of Kibdelosporangium philippinense ATCC 49844.</title>
        <authorList>
            <person name="Fedorov E.A."/>
            <person name="Omeragic M."/>
            <person name="Shalygina K.F."/>
            <person name="Maclea K.S."/>
        </authorList>
    </citation>
    <scope>NUCLEOTIDE SEQUENCE [LARGE SCALE GENOMIC DNA]</scope>
    <source>
        <strain evidence="7 8">ATCC 49844</strain>
    </source>
</reference>
<dbReference type="PROSITE" id="PS00216">
    <property type="entry name" value="SUGAR_TRANSPORT_1"/>
    <property type="match status" value="1"/>
</dbReference>
<evidence type="ECO:0000256" key="3">
    <source>
        <dbReference type="ARBA" id="ARBA00022989"/>
    </source>
</evidence>
<evidence type="ECO:0000259" key="6">
    <source>
        <dbReference type="PROSITE" id="PS50850"/>
    </source>
</evidence>
<feature type="transmembrane region" description="Helical" evidence="5">
    <location>
        <begin position="149"/>
        <end position="173"/>
    </location>
</feature>
<dbReference type="PANTHER" id="PTHR23508">
    <property type="entry name" value="CARBOXYLIC ACID TRANSPORTER PROTEIN HOMOLOG"/>
    <property type="match status" value="1"/>
</dbReference>
<feature type="transmembrane region" description="Helical" evidence="5">
    <location>
        <begin position="90"/>
        <end position="109"/>
    </location>
</feature>
<protein>
    <submittedName>
        <fullName evidence="7">MFS transporter</fullName>
    </submittedName>
</protein>
<feature type="transmembrane region" description="Helical" evidence="5">
    <location>
        <begin position="60"/>
        <end position="83"/>
    </location>
</feature>
<feature type="transmembrane region" description="Helical" evidence="5">
    <location>
        <begin position="317"/>
        <end position="340"/>
    </location>
</feature>
<dbReference type="PROSITE" id="PS00217">
    <property type="entry name" value="SUGAR_TRANSPORT_2"/>
    <property type="match status" value="1"/>
</dbReference>
<feature type="transmembrane region" description="Helical" evidence="5">
    <location>
        <begin position="21"/>
        <end position="54"/>
    </location>
</feature>
<dbReference type="InterPro" id="IPR005829">
    <property type="entry name" value="Sugar_transporter_CS"/>
</dbReference>
<keyword evidence="2 5" id="KW-0812">Transmembrane</keyword>
<dbReference type="InterPro" id="IPR036259">
    <property type="entry name" value="MFS_trans_sf"/>
</dbReference>
<dbReference type="InterPro" id="IPR020846">
    <property type="entry name" value="MFS_dom"/>
</dbReference>
<evidence type="ECO:0000256" key="5">
    <source>
        <dbReference type="SAM" id="Phobius"/>
    </source>
</evidence>
<evidence type="ECO:0000256" key="1">
    <source>
        <dbReference type="ARBA" id="ARBA00004651"/>
    </source>
</evidence>